<evidence type="ECO:0000259" key="2">
    <source>
        <dbReference type="SMART" id="SM00642"/>
    </source>
</evidence>
<dbReference type="Pfam" id="PF00128">
    <property type="entry name" value="Alpha-amylase"/>
    <property type="match status" value="1"/>
</dbReference>
<evidence type="ECO:0000313" key="4">
    <source>
        <dbReference type="Proteomes" id="UP001596972"/>
    </source>
</evidence>
<dbReference type="CDD" id="cd11332">
    <property type="entry name" value="AmyAc_OligoGlu_TS"/>
    <property type="match status" value="1"/>
</dbReference>
<dbReference type="RefSeq" id="WP_378296727.1">
    <property type="nucleotide sequence ID" value="NZ_JBHTJA010000006.1"/>
</dbReference>
<reference evidence="4" key="1">
    <citation type="journal article" date="2019" name="Int. J. Syst. Evol. Microbiol.">
        <title>The Global Catalogue of Microorganisms (GCM) 10K type strain sequencing project: providing services to taxonomists for standard genome sequencing and annotation.</title>
        <authorList>
            <consortium name="The Broad Institute Genomics Platform"/>
            <consortium name="The Broad Institute Genome Sequencing Center for Infectious Disease"/>
            <person name="Wu L."/>
            <person name="Ma J."/>
        </authorList>
    </citation>
    <scope>NUCLEOTIDE SEQUENCE [LARGE SCALE GENOMIC DNA]</scope>
    <source>
        <strain evidence="4">JCM 31202</strain>
    </source>
</reference>
<evidence type="ECO:0000313" key="3">
    <source>
        <dbReference type="EMBL" id="MFD0899827.1"/>
    </source>
</evidence>
<dbReference type="Gene3D" id="3.90.400.10">
    <property type="entry name" value="Oligo-1,6-glucosidase, Domain 2"/>
    <property type="match status" value="1"/>
</dbReference>
<dbReference type="InterPro" id="IPR045857">
    <property type="entry name" value="O16G_dom_2"/>
</dbReference>
<dbReference type="Gene3D" id="3.20.20.80">
    <property type="entry name" value="Glycosidases"/>
    <property type="match status" value="1"/>
</dbReference>
<keyword evidence="3" id="KW-0326">Glycosidase</keyword>
<organism evidence="3 4">
    <name type="scientific">Actinomadura sediminis</name>
    <dbReference type="NCBI Taxonomy" id="1038904"/>
    <lineage>
        <taxon>Bacteria</taxon>
        <taxon>Bacillati</taxon>
        <taxon>Actinomycetota</taxon>
        <taxon>Actinomycetes</taxon>
        <taxon>Streptosporangiales</taxon>
        <taxon>Thermomonosporaceae</taxon>
        <taxon>Actinomadura</taxon>
    </lineage>
</organism>
<keyword evidence="4" id="KW-1185">Reference proteome</keyword>
<feature type="domain" description="Glycosyl hydrolase family 13 catalytic" evidence="2">
    <location>
        <begin position="13"/>
        <end position="400"/>
    </location>
</feature>
<protein>
    <submittedName>
        <fullName evidence="3">Glycoside hydrolase family 13 protein</fullName>
        <ecNumber evidence="3">3.2.1.-</ecNumber>
    </submittedName>
</protein>
<comment type="caution">
    <text evidence="3">The sequence shown here is derived from an EMBL/GenBank/DDBJ whole genome shotgun (WGS) entry which is preliminary data.</text>
</comment>
<dbReference type="EC" id="3.2.1.-" evidence="3"/>
<dbReference type="SMART" id="SM00642">
    <property type="entry name" value="Aamy"/>
    <property type="match status" value="1"/>
</dbReference>
<sequence>MPEAWWRDAVIYQVYPRSFADGNGDGVGDLAGLRDRLPYLAGLGVDALWLNPWYPSPMADGGYDVADYRDVAPEFGTLAEAEAFIAEAHAAGLRIILDVVPNHASDQTAWFREALAAGPGSPERERFWFRPGRGDGGAEPPNDWRSIFGGPAWTRVPDGEWYLHLFAPEQPDFNWNSPDVVREFHDVLRFWYDRGVDGIRIDSAALLVKDPDAEPDGRDPYTDRDGVHDVYRGWRAITDGYPGRMLVGEVWLPDQERFARYLRPDEMHTAFNFDFLNCAWDPHALRKVIETTLATHGPVGAPPTWVLANHDVVRPVTRYGRADTSFDLQDRRLGAPTDRALGVRRARAAALLALALPGSAYVYQGEELGLPEVENLPDDLRQDPIWHRSGRTDPGRDGCRVPLPWSGDAPPFGFGGDPWLPQPPDWKTLTVEAQDADPGSMLALYRSALALRRDHLRLDGAGGGAGTGEGALAWLPAPEDVLAFTREAGVTCVVNLGDGSFPLPAGEVLLASGPLAGRDLPPDTAAWLR</sequence>
<proteinExistence type="inferred from homology"/>
<dbReference type="Proteomes" id="UP001596972">
    <property type="component" value="Unassembled WGS sequence"/>
</dbReference>
<evidence type="ECO:0000256" key="1">
    <source>
        <dbReference type="ARBA" id="ARBA00008061"/>
    </source>
</evidence>
<dbReference type="InterPro" id="IPR017853">
    <property type="entry name" value="GH"/>
</dbReference>
<dbReference type="EMBL" id="JBHTJA010000006">
    <property type="protein sequence ID" value="MFD0899827.1"/>
    <property type="molecule type" value="Genomic_DNA"/>
</dbReference>
<comment type="similarity">
    <text evidence="1">Belongs to the glycosyl hydrolase 13 family.</text>
</comment>
<keyword evidence="3" id="KW-0378">Hydrolase</keyword>
<dbReference type="PANTHER" id="PTHR10357">
    <property type="entry name" value="ALPHA-AMYLASE FAMILY MEMBER"/>
    <property type="match status" value="1"/>
</dbReference>
<accession>A0ABW3EKH5</accession>
<dbReference type="InterPro" id="IPR006047">
    <property type="entry name" value="GH13_cat_dom"/>
</dbReference>
<gene>
    <name evidence="3" type="ORF">ACFQ11_05450</name>
</gene>
<dbReference type="PANTHER" id="PTHR10357:SF179">
    <property type="entry name" value="NEUTRAL AND BASIC AMINO ACID TRANSPORT PROTEIN RBAT"/>
    <property type="match status" value="1"/>
</dbReference>
<name>A0ABW3EKH5_9ACTN</name>
<dbReference type="SUPFAM" id="SSF51445">
    <property type="entry name" value="(Trans)glycosidases"/>
    <property type="match status" value="1"/>
</dbReference>
<dbReference type="GO" id="GO:0016798">
    <property type="term" value="F:hydrolase activity, acting on glycosyl bonds"/>
    <property type="evidence" value="ECO:0007669"/>
    <property type="project" value="UniProtKB-KW"/>
</dbReference>